<dbReference type="EMBL" id="JAGGLI010000012">
    <property type="protein sequence ID" value="MBP2027552.1"/>
    <property type="molecule type" value="Genomic_DNA"/>
</dbReference>
<protein>
    <recommendedName>
        <fullName evidence="4">Nickel transport protein</fullName>
    </recommendedName>
</protein>
<evidence type="ECO:0008006" key="4">
    <source>
        <dbReference type="Google" id="ProtNLM"/>
    </source>
</evidence>
<evidence type="ECO:0000313" key="2">
    <source>
        <dbReference type="EMBL" id="MBP2027552.1"/>
    </source>
</evidence>
<feature type="transmembrane region" description="Helical" evidence="1">
    <location>
        <begin position="110"/>
        <end position="128"/>
    </location>
</feature>
<sequence>MINIFKKSSIFIFLIVALLLPGVSFAHGMDLILEESGVLRVEYEGGGFSPRTEITIYDENGNELAKGPVDEDGKFHFDENLNIHKAVADDGMGHRAEYQEGATEKNISKLPVIIGVFAVAGIFVYVFSNKNKKNN</sequence>
<accession>A0ABS4KIE0</accession>
<proteinExistence type="predicted"/>
<name>A0ABS4KIE0_9FIRM</name>
<dbReference type="RefSeq" id="WP_209660609.1">
    <property type="nucleotide sequence ID" value="NZ_JAGGLI010000012.1"/>
</dbReference>
<keyword evidence="1" id="KW-0472">Membrane</keyword>
<evidence type="ECO:0000256" key="1">
    <source>
        <dbReference type="SAM" id="Phobius"/>
    </source>
</evidence>
<organism evidence="2 3">
    <name type="scientific">Acetoanaerobium pronyense</name>
    <dbReference type="NCBI Taxonomy" id="1482736"/>
    <lineage>
        <taxon>Bacteria</taxon>
        <taxon>Bacillati</taxon>
        <taxon>Bacillota</taxon>
        <taxon>Clostridia</taxon>
        <taxon>Peptostreptococcales</taxon>
        <taxon>Filifactoraceae</taxon>
        <taxon>Acetoanaerobium</taxon>
    </lineage>
</organism>
<keyword evidence="1" id="KW-0812">Transmembrane</keyword>
<reference evidence="2 3" key="1">
    <citation type="submission" date="2021-03" db="EMBL/GenBank/DDBJ databases">
        <title>Genomic Encyclopedia of Type Strains, Phase IV (KMG-IV): sequencing the most valuable type-strain genomes for metagenomic binning, comparative biology and taxonomic classification.</title>
        <authorList>
            <person name="Goeker M."/>
        </authorList>
    </citation>
    <scope>NUCLEOTIDE SEQUENCE [LARGE SCALE GENOMIC DNA]</scope>
    <source>
        <strain evidence="2 3">DSM 27512</strain>
    </source>
</reference>
<comment type="caution">
    <text evidence="2">The sequence shown here is derived from an EMBL/GenBank/DDBJ whole genome shotgun (WGS) entry which is preliminary data.</text>
</comment>
<keyword evidence="3" id="KW-1185">Reference proteome</keyword>
<evidence type="ECO:0000313" key="3">
    <source>
        <dbReference type="Proteomes" id="UP001314903"/>
    </source>
</evidence>
<keyword evidence="1" id="KW-1133">Transmembrane helix</keyword>
<dbReference type="Proteomes" id="UP001314903">
    <property type="component" value="Unassembled WGS sequence"/>
</dbReference>
<gene>
    <name evidence="2" type="ORF">J2Z35_001349</name>
</gene>